<evidence type="ECO:0000313" key="3">
    <source>
        <dbReference type="Proteomes" id="UP000256328"/>
    </source>
</evidence>
<evidence type="ECO:0000256" key="1">
    <source>
        <dbReference type="SAM" id="MobiDB-lite"/>
    </source>
</evidence>
<sequence>MTSISIFTTATKEEKSIVLAPHTTAASFPQNETIQQLVERYKHRATSSSRPPIPTPAENLEDWLASGPKRYRGNTVPSTRTASARAVALKPNSSSDIALLPLKQSTSIISLKTTISESSQAQFTVDTVHSTKATSVHLTKSAAVECKAKLVEPVNKITTASASTQPLNSTPSTRIIRPASQETKIAERIEPFQARKEQESSCVALQVLKEKTKPQVTGIKPACKLHTTFAVPRSNTLEIPAREFQAKYPPAAFFTLAKTQSHPPSRIPISTCPYTRPSPECLSSKPQAHPTLPPSPAIPPSQLHPAVTTYLPLVATRHKTSGASKRKETTL</sequence>
<feature type="region of interest" description="Disordered" evidence="1">
    <location>
        <begin position="278"/>
        <end position="303"/>
    </location>
</feature>
<gene>
    <name evidence="2" type="ORF">BP5796_04574</name>
</gene>
<keyword evidence="3" id="KW-1185">Reference proteome</keyword>
<protein>
    <submittedName>
        <fullName evidence="2">Uncharacterized protein</fullName>
    </submittedName>
</protein>
<evidence type="ECO:0000313" key="2">
    <source>
        <dbReference type="EMBL" id="RDW83083.1"/>
    </source>
</evidence>
<dbReference type="AlphaFoldDB" id="A0A3D8S9Y1"/>
<dbReference type="OrthoDB" id="10396300at2759"/>
<proteinExistence type="predicted"/>
<reference evidence="2 3" key="1">
    <citation type="journal article" date="2018" name="IMA Fungus">
        <title>IMA Genome-F 9: Draft genome sequence of Annulohypoxylon stygium, Aspergillus mulundensis, Berkeleyomyces basicola (syn. Thielaviopsis basicola), Ceratocystis smalleyi, two Cercospora beticola strains, Coleophoma cylindrospora, Fusarium fracticaudum, Phialophora cf. hyalina, and Morchella septimelata.</title>
        <authorList>
            <person name="Wingfield B.D."/>
            <person name="Bills G.F."/>
            <person name="Dong Y."/>
            <person name="Huang W."/>
            <person name="Nel W.J."/>
            <person name="Swalarsk-Parry B.S."/>
            <person name="Vaghefi N."/>
            <person name="Wilken P.M."/>
            <person name="An Z."/>
            <person name="de Beer Z.W."/>
            <person name="De Vos L."/>
            <person name="Chen L."/>
            <person name="Duong T.A."/>
            <person name="Gao Y."/>
            <person name="Hammerbacher A."/>
            <person name="Kikkert J.R."/>
            <person name="Li Y."/>
            <person name="Li H."/>
            <person name="Li K."/>
            <person name="Li Q."/>
            <person name="Liu X."/>
            <person name="Ma X."/>
            <person name="Naidoo K."/>
            <person name="Pethybridge S.J."/>
            <person name="Sun J."/>
            <person name="Steenkamp E.T."/>
            <person name="van der Nest M.A."/>
            <person name="van Wyk S."/>
            <person name="Wingfield M.J."/>
            <person name="Xiong C."/>
            <person name="Yue Q."/>
            <person name="Zhang X."/>
        </authorList>
    </citation>
    <scope>NUCLEOTIDE SEQUENCE [LARGE SCALE GENOMIC DNA]</scope>
    <source>
        <strain evidence="2 3">BP5796</strain>
    </source>
</reference>
<accession>A0A3D8S9Y1</accession>
<organism evidence="2 3">
    <name type="scientific">Coleophoma crateriformis</name>
    <dbReference type="NCBI Taxonomy" id="565419"/>
    <lineage>
        <taxon>Eukaryota</taxon>
        <taxon>Fungi</taxon>
        <taxon>Dikarya</taxon>
        <taxon>Ascomycota</taxon>
        <taxon>Pezizomycotina</taxon>
        <taxon>Leotiomycetes</taxon>
        <taxon>Helotiales</taxon>
        <taxon>Dermateaceae</taxon>
        <taxon>Coleophoma</taxon>
    </lineage>
</organism>
<name>A0A3D8S9Y1_9HELO</name>
<dbReference type="Proteomes" id="UP000256328">
    <property type="component" value="Unassembled WGS sequence"/>
</dbReference>
<dbReference type="EMBL" id="PDLN01000006">
    <property type="protein sequence ID" value="RDW83083.1"/>
    <property type="molecule type" value="Genomic_DNA"/>
</dbReference>
<comment type="caution">
    <text evidence="2">The sequence shown here is derived from an EMBL/GenBank/DDBJ whole genome shotgun (WGS) entry which is preliminary data.</text>
</comment>